<protein>
    <recommendedName>
        <fullName evidence="2">Rhodopsin domain-containing protein</fullName>
    </recommendedName>
</protein>
<evidence type="ECO:0000313" key="4">
    <source>
        <dbReference type="Proteomes" id="UP000002039"/>
    </source>
</evidence>
<proteinExistence type="predicted"/>
<dbReference type="RefSeq" id="XP_045274171.1">
    <property type="nucleotide sequence ID" value="XM_045417320.1"/>
</dbReference>
<feature type="domain" description="Rhodopsin" evidence="2">
    <location>
        <begin position="21"/>
        <end position="97"/>
    </location>
</feature>
<evidence type="ECO:0000259" key="2">
    <source>
        <dbReference type="Pfam" id="PF20684"/>
    </source>
</evidence>
<reference evidence="4" key="1">
    <citation type="journal article" date="2015" name="PLoS Genet.">
        <title>The dynamic genome and transcriptome of the human fungal pathogen Blastomyces and close relative Emmonsia.</title>
        <authorList>
            <person name="Munoz J.F."/>
            <person name="Gauthier G.M."/>
            <person name="Desjardins C.A."/>
            <person name="Gallo J.E."/>
            <person name="Holder J."/>
            <person name="Sullivan T.D."/>
            <person name="Marty A.J."/>
            <person name="Carmen J.C."/>
            <person name="Chen Z."/>
            <person name="Ding L."/>
            <person name="Gujja S."/>
            <person name="Magrini V."/>
            <person name="Misas E."/>
            <person name="Mitreva M."/>
            <person name="Priest M."/>
            <person name="Saif S."/>
            <person name="Whiston E.A."/>
            <person name="Young S."/>
            <person name="Zeng Q."/>
            <person name="Goldman W.E."/>
            <person name="Mardis E.R."/>
            <person name="Taylor J.W."/>
            <person name="McEwen J.G."/>
            <person name="Clay O.K."/>
            <person name="Klein B.S."/>
            <person name="Cuomo C.A."/>
        </authorList>
    </citation>
    <scope>NUCLEOTIDE SEQUENCE [LARGE SCALE GENOMIC DNA]</scope>
    <source>
        <strain evidence="4">ER-3 / ATCC MYA-2586</strain>
    </source>
</reference>
<keyword evidence="4" id="KW-1185">Reference proteome</keyword>
<name>A0ABP2ESF8_AJEDR</name>
<keyword evidence="1" id="KW-0812">Transmembrane</keyword>
<dbReference type="GeneID" id="69024327"/>
<dbReference type="Proteomes" id="UP000002039">
    <property type="component" value="Unassembled WGS sequence"/>
</dbReference>
<feature type="transmembrane region" description="Helical" evidence="1">
    <location>
        <begin position="45"/>
        <end position="65"/>
    </location>
</feature>
<organism evidence="3 4">
    <name type="scientific">Ajellomyces dermatitidis (strain ER-3 / ATCC MYA-2586)</name>
    <name type="common">Blastomyces dermatitidis</name>
    <dbReference type="NCBI Taxonomy" id="559297"/>
    <lineage>
        <taxon>Eukaryota</taxon>
        <taxon>Fungi</taxon>
        <taxon>Dikarya</taxon>
        <taxon>Ascomycota</taxon>
        <taxon>Pezizomycotina</taxon>
        <taxon>Eurotiomycetes</taxon>
        <taxon>Eurotiomycetidae</taxon>
        <taxon>Onygenales</taxon>
        <taxon>Ajellomycetaceae</taxon>
        <taxon>Blastomyces</taxon>
    </lineage>
</organism>
<gene>
    <name evidence="3" type="ORF">BDCG_01785</name>
</gene>
<feature type="transmembrane region" description="Helical" evidence="1">
    <location>
        <begin position="15"/>
        <end position="33"/>
    </location>
</feature>
<evidence type="ECO:0000256" key="1">
    <source>
        <dbReference type="SAM" id="Phobius"/>
    </source>
</evidence>
<keyword evidence="1" id="KW-1133">Transmembrane helix</keyword>
<evidence type="ECO:0000313" key="3">
    <source>
        <dbReference type="EMBL" id="EEQ86665.2"/>
    </source>
</evidence>
<sequence length="134" mass="15486">MWSPTFLVEYIDILHFHYFNADILLAVLSIPILKTLQINRRWKIGLVFYFSISILTICIMIARQMTNAIALNNSLEFFWHWCAAELCTALEVKMCIILRPSSRHALAYRSAFRWQQQPRLAQGTARLQQAGVGG</sequence>
<accession>A0ABP2ESF8</accession>
<dbReference type="InterPro" id="IPR049326">
    <property type="entry name" value="Rhodopsin_dom_fungi"/>
</dbReference>
<keyword evidence="1" id="KW-0472">Membrane</keyword>
<dbReference type="Pfam" id="PF20684">
    <property type="entry name" value="Fung_rhodopsin"/>
    <property type="match status" value="1"/>
</dbReference>
<dbReference type="EMBL" id="EQ999974">
    <property type="protein sequence ID" value="EEQ86665.2"/>
    <property type="molecule type" value="Genomic_DNA"/>
</dbReference>